<sequence length="978" mass="109463">MSVHTKRKRYQIKWFSEDDTPAERRLITKLDLLIVPYAFLAYWTKYIDQSNLNNAYVAGMKEDLGFQGNELVQLQTMYTVGAVVGQIPFMFLFTYVPMFWVIPFLDVMWGIFTLLQYRASGYAELAAYRFLVGWFEAAFFPAMHYIFGSWYRGDEIARRGGTFYLGLTLGTLTAGLIQAGASSRLDGVHGVAGWRWMYIICAVITVPIGVLGYFILPGTPEKPNKWFLKEDEIELSRARLKRAGHATEDQQFTLATLKRLAAKWQPWALLLLDIFFWNGSINYSTGGYLLWLKSLGRYSQARVNELGAISPALGIFYTLFVCFMSDLVLGPAWAITLSYTWNIIGLVILVIWNVPESALWFAFMLTYTSVAMSSVLYGWVNSTLRASPVERSFVLVLINTIAQSTTAWTPLLVFKTTEAPRFTKGYSFALASSVCLIITAHIIRVCLQRSEPETSFVTKMAENQDTRAEPVENGGHDLGEGRKHILLNAFDMSTIGHLSPGQWKNPTDKSTTKRNLEYWIELAKILERGGINALFLADTYGGYDTYEGSLDNCIRRAAQWPVTDPTIPISAMAAVTKNLAFGITASTSFEPPFLLAKRFSTLDHFTRGRVGWNIVTSWKKAAFKAIGLDNPIDHDERYRQADEYLRVLYKLWEGSWADDAVSPDPENDSYADPDKIRTINHTGKYFSLSTRHIVDPSPQRTPFLFQAGTSAAGSEFATTHAEGVFVSGQSAAALRPKIDRIRALAGAVGRDPRSIKFFCTFTPIVGRTDEDAWEKYEELKKYASTIGGLVLFSGWTGIDVSRIPLDQELTEADSLEAHKVRGVLDSFTALRKENTATKWTPRTVAERAAIGGLGPVAVGSPQTVADELERWVREADVDGFNLAYVTTPGTFEDVVDLLIPELRRRGVYPELPGEDEEPLTAREKVYGKGQRGLRVDHVGSTYKYDVYKEEEPYKRRADGAPNISTENSDLGGGAHGDS</sequence>
<dbReference type="GO" id="GO:0016020">
    <property type="term" value="C:membrane"/>
    <property type="evidence" value="ECO:0007669"/>
    <property type="project" value="UniProtKB-SubCell"/>
</dbReference>
<dbReference type="GO" id="GO:0022857">
    <property type="term" value="F:transmembrane transporter activity"/>
    <property type="evidence" value="ECO:0007669"/>
    <property type="project" value="InterPro"/>
</dbReference>
<accession>A0AAN6SLR8</accession>
<feature type="transmembrane region" description="Helical" evidence="9">
    <location>
        <begin position="332"/>
        <end position="352"/>
    </location>
</feature>
<protein>
    <submittedName>
        <fullName evidence="11">Luciferase-like domain-containing protein</fullName>
    </submittedName>
</protein>
<dbReference type="SUPFAM" id="SSF51679">
    <property type="entry name" value="Bacterial luciferase-like"/>
    <property type="match status" value="1"/>
</dbReference>
<keyword evidence="2" id="KW-0813">Transport</keyword>
<dbReference type="PANTHER" id="PTHR30011">
    <property type="entry name" value="ALKANESULFONATE MONOOXYGENASE-RELATED"/>
    <property type="match status" value="1"/>
</dbReference>
<dbReference type="Proteomes" id="UP001303115">
    <property type="component" value="Unassembled WGS sequence"/>
</dbReference>
<dbReference type="PANTHER" id="PTHR30011:SF30">
    <property type="entry name" value="XENOBIOTIC COMPOUND MONOOXYGENASE, DSZA FAMILY (AFU_ORTHOLOGUE AFUA_6G01920)"/>
    <property type="match status" value="1"/>
</dbReference>
<dbReference type="SUPFAM" id="SSF103473">
    <property type="entry name" value="MFS general substrate transporter"/>
    <property type="match status" value="1"/>
</dbReference>
<feature type="transmembrane region" description="Helical" evidence="9">
    <location>
        <begin position="87"/>
        <end position="111"/>
    </location>
</feature>
<evidence type="ECO:0000313" key="12">
    <source>
        <dbReference type="Proteomes" id="UP001303115"/>
    </source>
</evidence>
<dbReference type="Pfam" id="PF07690">
    <property type="entry name" value="MFS_1"/>
    <property type="match status" value="1"/>
</dbReference>
<evidence type="ECO:0000256" key="5">
    <source>
        <dbReference type="ARBA" id="ARBA00023136"/>
    </source>
</evidence>
<gene>
    <name evidence="11" type="ORF">C8A01DRAFT_51262</name>
</gene>
<comment type="caution">
    <text evidence="11">The sequence shown here is derived from an EMBL/GenBank/DDBJ whole genome shotgun (WGS) entry which is preliminary data.</text>
</comment>
<evidence type="ECO:0000256" key="8">
    <source>
        <dbReference type="SAM" id="MobiDB-lite"/>
    </source>
</evidence>
<organism evidence="11 12">
    <name type="scientific">Parachaetomium inaequale</name>
    <dbReference type="NCBI Taxonomy" id="2588326"/>
    <lineage>
        <taxon>Eukaryota</taxon>
        <taxon>Fungi</taxon>
        <taxon>Dikarya</taxon>
        <taxon>Ascomycota</taxon>
        <taxon>Pezizomycotina</taxon>
        <taxon>Sordariomycetes</taxon>
        <taxon>Sordariomycetidae</taxon>
        <taxon>Sordariales</taxon>
        <taxon>Chaetomiaceae</taxon>
        <taxon>Parachaetomium</taxon>
    </lineage>
</organism>
<feature type="transmembrane region" description="Helical" evidence="9">
    <location>
        <begin position="163"/>
        <end position="181"/>
    </location>
</feature>
<dbReference type="InterPro" id="IPR016215">
    <property type="entry name" value="NTA_MOA"/>
</dbReference>
<keyword evidence="12" id="KW-1185">Reference proteome</keyword>
<dbReference type="InterPro" id="IPR011251">
    <property type="entry name" value="Luciferase-like_dom"/>
</dbReference>
<comment type="subcellular location">
    <subcellularLocation>
        <location evidence="1">Membrane</location>
        <topology evidence="1">Multi-pass membrane protein</topology>
    </subcellularLocation>
</comment>
<evidence type="ECO:0000259" key="10">
    <source>
        <dbReference type="Pfam" id="PF00296"/>
    </source>
</evidence>
<dbReference type="EMBL" id="MU854704">
    <property type="protein sequence ID" value="KAK4031770.1"/>
    <property type="molecule type" value="Genomic_DNA"/>
</dbReference>
<feature type="transmembrane region" description="Helical" evidence="9">
    <location>
        <begin position="306"/>
        <end position="325"/>
    </location>
</feature>
<evidence type="ECO:0000256" key="2">
    <source>
        <dbReference type="ARBA" id="ARBA00022448"/>
    </source>
</evidence>
<feature type="transmembrane region" description="Helical" evidence="9">
    <location>
        <begin position="392"/>
        <end position="414"/>
    </location>
</feature>
<keyword evidence="5 9" id="KW-0472">Membrane</keyword>
<dbReference type="AlphaFoldDB" id="A0AAN6SLR8"/>
<feature type="transmembrane region" description="Helical" evidence="9">
    <location>
        <begin position="131"/>
        <end position="151"/>
    </location>
</feature>
<comment type="similarity">
    <text evidence="6">Belongs to the NtaA/SnaA/DszA monooxygenase family.</text>
</comment>
<dbReference type="GO" id="GO:0016705">
    <property type="term" value="F:oxidoreductase activity, acting on paired donors, with incorporation or reduction of molecular oxygen"/>
    <property type="evidence" value="ECO:0007669"/>
    <property type="project" value="InterPro"/>
</dbReference>
<feature type="region of interest" description="Disordered" evidence="8">
    <location>
        <begin position="950"/>
        <end position="978"/>
    </location>
</feature>
<evidence type="ECO:0000256" key="9">
    <source>
        <dbReference type="SAM" id="Phobius"/>
    </source>
</evidence>
<evidence type="ECO:0000256" key="7">
    <source>
        <dbReference type="ARBA" id="ARBA00037968"/>
    </source>
</evidence>
<evidence type="ECO:0000256" key="6">
    <source>
        <dbReference type="ARBA" id="ARBA00033748"/>
    </source>
</evidence>
<reference evidence="12" key="1">
    <citation type="journal article" date="2023" name="Mol. Phylogenet. Evol.">
        <title>Genome-scale phylogeny and comparative genomics of the fungal order Sordariales.</title>
        <authorList>
            <person name="Hensen N."/>
            <person name="Bonometti L."/>
            <person name="Westerberg I."/>
            <person name="Brannstrom I.O."/>
            <person name="Guillou S."/>
            <person name="Cros-Aarteil S."/>
            <person name="Calhoun S."/>
            <person name="Haridas S."/>
            <person name="Kuo A."/>
            <person name="Mondo S."/>
            <person name="Pangilinan J."/>
            <person name="Riley R."/>
            <person name="LaButti K."/>
            <person name="Andreopoulos B."/>
            <person name="Lipzen A."/>
            <person name="Chen C."/>
            <person name="Yan M."/>
            <person name="Daum C."/>
            <person name="Ng V."/>
            <person name="Clum A."/>
            <person name="Steindorff A."/>
            <person name="Ohm R.A."/>
            <person name="Martin F."/>
            <person name="Silar P."/>
            <person name="Natvig D.O."/>
            <person name="Lalanne C."/>
            <person name="Gautier V."/>
            <person name="Ament-Velasquez S.L."/>
            <person name="Kruys A."/>
            <person name="Hutchinson M.I."/>
            <person name="Powell A.J."/>
            <person name="Barry K."/>
            <person name="Miller A.N."/>
            <person name="Grigoriev I.V."/>
            <person name="Debuchy R."/>
            <person name="Gladieux P."/>
            <person name="Hiltunen Thoren M."/>
            <person name="Johannesson H."/>
        </authorList>
    </citation>
    <scope>NUCLEOTIDE SEQUENCE [LARGE SCALE GENOMIC DNA]</scope>
    <source>
        <strain evidence="12">CBS 284.82</strain>
    </source>
</reference>
<evidence type="ECO:0000313" key="11">
    <source>
        <dbReference type="EMBL" id="KAK4031770.1"/>
    </source>
</evidence>
<evidence type="ECO:0000256" key="3">
    <source>
        <dbReference type="ARBA" id="ARBA00022692"/>
    </source>
</evidence>
<comment type="similarity">
    <text evidence="7">Belongs to the major facilitator superfamily. Allantoate permease family.</text>
</comment>
<evidence type="ECO:0000256" key="4">
    <source>
        <dbReference type="ARBA" id="ARBA00022989"/>
    </source>
</evidence>
<name>A0AAN6SLR8_9PEZI</name>
<dbReference type="GO" id="GO:0004497">
    <property type="term" value="F:monooxygenase activity"/>
    <property type="evidence" value="ECO:0007669"/>
    <property type="project" value="InterPro"/>
</dbReference>
<feature type="transmembrane region" description="Helical" evidence="9">
    <location>
        <begin position="267"/>
        <end position="286"/>
    </location>
</feature>
<proteinExistence type="inferred from homology"/>
<dbReference type="Gene3D" id="3.20.20.30">
    <property type="entry name" value="Luciferase-like domain"/>
    <property type="match status" value="1"/>
</dbReference>
<feature type="transmembrane region" description="Helical" evidence="9">
    <location>
        <begin position="358"/>
        <end position="380"/>
    </location>
</feature>
<feature type="transmembrane region" description="Helical" evidence="9">
    <location>
        <begin position="196"/>
        <end position="216"/>
    </location>
</feature>
<dbReference type="NCBIfam" id="TIGR03860">
    <property type="entry name" value="FMN_nitrolo"/>
    <property type="match status" value="1"/>
</dbReference>
<dbReference type="FunFam" id="1.20.1250.20:FF:000065">
    <property type="entry name" value="Putative MFS pantothenate transporter"/>
    <property type="match status" value="1"/>
</dbReference>
<keyword evidence="3 9" id="KW-0812">Transmembrane</keyword>
<keyword evidence="4 9" id="KW-1133">Transmembrane helix</keyword>
<dbReference type="Gene3D" id="1.20.1250.20">
    <property type="entry name" value="MFS general substrate transporter like domains"/>
    <property type="match status" value="1"/>
</dbReference>
<dbReference type="InterPro" id="IPR011701">
    <property type="entry name" value="MFS"/>
</dbReference>
<feature type="domain" description="Luciferase-like" evidence="10">
    <location>
        <begin position="504"/>
        <end position="874"/>
    </location>
</feature>
<dbReference type="Pfam" id="PF00296">
    <property type="entry name" value="Bac_luciferase"/>
    <property type="match status" value="1"/>
</dbReference>
<dbReference type="InterPro" id="IPR036259">
    <property type="entry name" value="MFS_trans_sf"/>
</dbReference>
<dbReference type="InterPro" id="IPR036661">
    <property type="entry name" value="Luciferase-like_sf"/>
</dbReference>
<dbReference type="InterPro" id="IPR051260">
    <property type="entry name" value="Diverse_substr_monoxygenases"/>
</dbReference>
<evidence type="ECO:0000256" key="1">
    <source>
        <dbReference type="ARBA" id="ARBA00004141"/>
    </source>
</evidence>